<keyword evidence="2" id="KW-1185">Reference proteome</keyword>
<proteinExistence type="predicted"/>
<dbReference type="Pfam" id="PF12311">
    <property type="entry name" value="DUF3632"/>
    <property type="match status" value="1"/>
</dbReference>
<dbReference type="PANTHER" id="PTHR38797">
    <property type="entry name" value="NUCLEAR PORE COMPLEX PROTEIN NUP85-RELATED"/>
    <property type="match status" value="1"/>
</dbReference>
<dbReference type="InterPro" id="IPR022085">
    <property type="entry name" value="OpdG"/>
</dbReference>
<dbReference type="OrthoDB" id="3350591at2759"/>
<reference evidence="1 2" key="2">
    <citation type="journal article" date="2021" name="Curr. Genet.">
        <title>Genetic response to nitrogen starvation in the aggressive Eucalyptus foliar pathogen Teratosphaeria destructans.</title>
        <authorList>
            <person name="Havenga M."/>
            <person name="Wingfield B.D."/>
            <person name="Wingfield M.J."/>
            <person name="Dreyer L.L."/>
            <person name="Roets F."/>
            <person name="Aylward J."/>
        </authorList>
    </citation>
    <scope>NUCLEOTIDE SEQUENCE [LARGE SCALE GENOMIC DNA]</scope>
    <source>
        <strain evidence="1">CMW44962</strain>
    </source>
</reference>
<dbReference type="AlphaFoldDB" id="A0A9W7W5P3"/>
<gene>
    <name evidence="1" type="ORF">Tdes44962_MAKER07866</name>
</gene>
<sequence length="271" mass="30174">MAELEVPKKIQKYPTYRALNQYILGQTRDPEAARDEFCKPVETEIRDGGKAKDVEKSLGQQWQTLIAMASTIPYGDPVHGQLVTFLQNIQERPDVERDGKPLQVQGMTVWKDLPLFGWEVREAWNGAATDESEKEDKARWVNTNAFVATLLAAVHESEQDTPDVSLFALWSIRTALEEQEEPESPALAAAAVWLVYGAGALRELSAEGKSFDGKSAKPGALFKDEGWDGFCKARWNAWGQRLAKLKEKGGDPKITQLVESAGHAMQESKDE</sequence>
<dbReference type="EMBL" id="RIBY02000535">
    <property type="protein sequence ID" value="KAH9841200.1"/>
    <property type="molecule type" value="Genomic_DNA"/>
</dbReference>
<name>A0A9W7W5P3_9PEZI</name>
<protein>
    <submittedName>
        <fullName evidence="1">Uncharacterized protein</fullName>
    </submittedName>
</protein>
<accession>A0A9W7W5P3</accession>
<dbReference type="PANTHER" id="PTHR38797:SF4">
    <property type="entry name" value="NUCLEAR PORE COMPLEX PROTEIN NUP85"/>
    <property type="match status" value="1"/>
</dbReference>
<reference evidence="1 2" key="1">
    <citation type="journal article" date="2018" name="IMA Fungus">
        <title>IMA Genome-F 10: Nine draft genome sequences of Claviceps purpurea s.lat., including C. arundinis, C. humidiphila, and C. cf. spartinae, pseudomolecules for the pitch canker pathogen Fusarium circinatum, draft genome of Davidsoniella eucalypti, Grosmannia galeiformis, Quambalaria eucalypti, and Teratosphaeria destructans.</title>
        <authorList>
            <person name="Wingfield B.D."/>
            <person name="Liu M."/>
            <person name="Nguyen H.D."/>
            <person name="Lane F.A."/>
            <person name="Morgan S.W."/>
            <person name="De Vos L."/>
            <person name="Wilken P.M."/>
            <person name="Duong T.A."/>
            <person name="Aylward J."/>
            <person name="Coetzee M.P."/>
            <person name="Dadej K."/>
            <person name="De Beer Z.W."/>
            <person name="Findlay W."/>
            <person name="Havenga M."/>
            <person name="Kolarik M."/>
            <person name="Menzies J.G."/>
            <person name="Naidoo K."/>
            <person name="Pochopski O."/>
            <person name="Shoukouhi P."/>
            <person name="Santana Q.C."/>
            <person name="Seifert K.A."/>
            <person name="Soal N."/>
            <person name="Steenkamp E.T."/>
            <person name="Tatham C.T."/>
            <person name="van der Nest M.A."/>
            <person name="Wingfield M.J."/>
        </authorList>
    </citation>
    <scope>NUCLEOTIDE SEQUENCE [LARGE SCALE GENOMIC DNA]</scope>
    <source>
        <strain evidence="1">CMW44962</strain>
    </source>
</reference>
<evidence type="ECO:0000313" key="2">
    <source>
        <dbReference type="Proteomes" id="UP001138500"/>
    </source>
</evidence>
<dbReference type="InterPro" id="IPR053204">
    <property type="entry name" value="Oxopyrrolidines_Biosynth-assoc"/>
</dbReference>
<comment type="caution">
    <text evidence="1">The sequence shown here is derived from an EMBL/GenBank/DDBJ whole genome shotgun (WGS) entry which is preliminary data.</text>
</comment>
<organism evidence="1 2">
    <name type="scientific">Teratosphaeria destructans</name>
    <dbReference type="NCBI Taxonomy" id="418781"/>
    <lineage>
        <taxon>Eukaryota</taxon>
        <taxon>Fungi</taxon>
        <taxon>Dikarya</taxon>
        <taxon>Ascomycota</taxon>
        <taxon>Pezizomycotina</taxon>
        <taxon>Dothideomycetes</taxon>
        <taxon>Dothideomycetidae</taxon>
        <taxon>Mycosphaerellales</taxon>
        <taxon>Teratosphaeriaceae</taxon>
        <taxon>Teratosphaeria</taxon>
    </lineage>
</organism>
<dbReference type="Proteomes" id="UP001138500">
    <property type="component" value="Unassembled WGS sequence"/>
</dbReference>
<evidence type="ECO:0000313" key="1">
    <source>
        <dbReference type="EMBL" id="KAH9841200.1"/>
    </source>
</evidence>